<name>A0A660S511_UNCT6</name>
<keyword evidence="8" id="KW-0418">Kinase</keyword>
<sequence>PQDFEFIDQEEIYFATLIKNIGLALYNLNLEKKNSAYLKSIKAKDIRYKEFFNNSISANAIIFPDGRIVDCNRAFINLFGYKTKKEALKSNVNDLYLHKNTRSNFIKRIKEEKKVENMTAKYRTITGEIVTVRENSVGIFDKSGRLKRMLIYLQNISKQEELQKQLMQAQKMESLGRVAGGIAHDLNNMLVPIKGYTDMLLLQTPKDSPIYSKLVEIDKASDRATALIKEILAFSKKQILNIETFDLNGEIERFANILKKLIGEKINFNIVLQPKHLNINADKTQIDQILLNLAANARDAMPEGGTLTIETSEINLDTIYTTKHINIKPGKYVLLAFTDTGMGMDDNTINMIFEPFFTTKSNGTGLGLSTVYGIVKQHKGYIVVYSEPGLGTTFKIYFPKSHKGTKINANEKIPMKDFIAGNEKILLVEDEEDVRNVIKEILTQYGYKVYETASSLKALDMVKRGENFDLLITDVVLPELNGKELSNAIKKENKNIKILYMSGYTSNVIAHEKILDEGVNFIHKPFSVTSLLIKVREILESN</sequence>
<dbReference type="PROSITE" id="PS50109">
    <property type="entry name" value="HIS_KIN"/>
    <property type="match status" value="1"/>
</dbReference>
<feature type="domain" description="PAC" evidence="7">
    <location>
        <begin position="116"/>
        <end position="168"/>
    </location>
</feature>
<proteinExistence type="predicted"/>
<evidence type="ECO:0000259" key="6">
    <source>
        <dbReference type="PROSITE" id="PS50110"/>
    </source>
</evidence>
<dbReference type="InterPro" id="IPR036097">
    <property type="entry name" value="HisK_dim/P_sf"/>
</dbReference>
<dbReference type="InterPro" id="IPR011006">
    <property type="entry name" value="CheY-like_superfamily"/>
</dbReference>
<evidence type="ECO:0000256" key="4">
    <source>
        <dbReference type="PROSITE-ProRule" id="PRU00169"/>
    </source>
</evidence>
<comment type="catalytic activity">
    <reaction evidence="1">
        <text>ATP + protein L-histidine = ADP + protein N-phospho-L-histidine.</text>
        <dbReference type="EC" id="2.7.13.3"/>
    </reaction>
</comment>
<dbReference type="GO" id="GO:0000155">
    <property type="term" value="F:phosphorelay sensor kinase activity"/>
    <property type="evidence" value="ECO:0007669"/>
    <property type="project" value="InterPro"/>
</dbReference>
<dbReference type="PROSITE" id="PS50110">
    <property type="entry name" value="RESPONSE_REGULATORY"/>
    <property type="match status" value="1"/>
</dbReference>
<dbReference type="InterPro" id="IPR000014">
    <property type="entry name" value="PAS"/>
</dbReference>
<dbReference type="EC" id="2.7.13.3" evidence="2"/>
<dbReference type="SMART" id="SM00388">
    <property type="entry name" value="HisKA"/>
    <property type="match status" value="1"/>
</dbReference>
<dbReference type="CDD" id="cd00130">
    <property type="entry name" value="PAS"/>
    <property type="match status" value="1"/>
</dbReference>
<dbReference type="Gene3D" id="3.30.450.20">
    <property type="entry name" value="PAS domain"/>
    <property type="match status" value="1"/>
</dbReference>
<feature type="domain" description="Histidine kinase" evidence="5">
    <location>
        <begin position="181"/>
        <end position="402"/>
    </location>
</feature>
<dbReference type="SUPFAM" id="SSF55874">
    <property type="entry name" value="ATPase domain of HSP90 chaperone/DNA topoisomerase II/histidine kinase"/>
    <property type="match status" value="1"/>
</dbReference>
<keyword evidence="3 4" id="KW-0597">Phosphoprotein</keyword>
<dbReference type="PROSITE" id="PS50113">
    <property type="entry name" value="PAC"/>
    <property type="match status" value="1"/>
</dbReference>
<dbReference type="InterPro" id="IPR004358">
    <property type="entry name" value="Sig_transdc_His_kin-like_C"/>
</dbReference>
<dbReference type="SMART" id="SM00387">
    <property type="entry name" value="HATPase_c"/>
    <property type="match status" value="1"/>
</dbReference>
<reference evidence="8 9" key="1">
    <citation type="submission" date="2018-06" db="EMBL/GenBank/DDBJ databases">
        <title>Extensive metabolic versatility and redundancy in microbially diverse, dynamic hydrothermal sediments.</title>
        <authorList>
            <person name="Dombrowski N."/>
            <person name="Teske A."/>
            <person name="Baker B.J."/>
        </authorList>
    </citation>
    <scope>NUCLEOTIDE SEQUENCE [LARGE SCALE GENOMIC DNA]</scope>
    <source>
        <strain evidence="8">B35_G9</strain>
    </source>
</reference>
<keyword evidence="8" id="KW-0808">Transferase</keyword>
<evidence type="ECO:0000313" key="9">
    <source>
        <dbReference type="Proteomes" id="UP000282321"/>
    </source>
</evidence>
<dbReference type="NCBIfam" id="TIGR00229">
    <property type="entry name" value="sensory_box"/>
    <property type="match status" value="1"/>
</dbReference>
<dbReference type="InterPro" id="IPR005467">
    <property type="entry name" value="His_kinase_dom"/>
</dbReference>
<dbReference type="InterPro" id="IPR036890">
    <property type="entry name" value="HATPase_C_sf"/>
</dbReference>
<dbReference type="Proteomes" id="UP000282321">
    <property type="component" value="Unassembled WGS sequence"/>
</dbReference>
<dbReference type="Gene3D" id="1.10.287.130">
    <property type="match status" value="1"/>
</dbReference>
<dbReference type="InterPro" id="IPR003594">
    <property type="entry name" value="HATPase_dom"/>
</dbReference>
<dbReference type="Pfam" id="PF02518">
    <property type="entry name" value="HATPase_c"/>
    <property type="match status" value="1"/>
</dbReference>
<dbReference type="PRINTS" id="PR00344">
    <property type="entry name" value="BCTRLSENSOR"/>
</dbReference>
<dbReference type="Pfam" id="PF00072">
    <property type="entry name" value="Response_reg"/>
    <property type="match status" value="1"/>
</dbReference>
<dbReference type="InterPro" id="IPR035965">
    <property type="entry name" value="PAS-like_dom_sf"/>
</dbReference>
<feature type="domain" description="Response regulatory" evidence="6">
    <location>
        <begin position="424"/>
        <end position="539"/>
    </location>
</feature>
<dbReference type="PANTHER" id="PTHR43065:SF42">
    <property type="entry name" value="TWO-COMPONENT SENSOR PPRA"/>
    <property type="match status" value="1"/>
</dbReference>
<dbReference type="Pfam" id="PF00512">
    <property type="entry name" value="HisKA"/>
    <property type="match status" value="1"/>
</dbReference>
<evidence type="ECO:0000256" key="1">
    <source>
        <dbReference type="ARBA" id="ARBA00000085"/>
    </source>
</evidence>
<organism evidence="8 9">
    <name type="scientific">candidate division TA06 bacterium</name>
    <dbReference type="NCBI Taxonomy" id="2250710"/>
    <lineage>
        <taxon>Bacteria</taxon>
        <taxon>Bacteria division TA06</taxon>
    </lineage>
</organism>
<accession>A0A660S511</accession>
<dbReference type="CDD" id="cd00082">
    <property type="entry name" value="HisKA"/>
    <property type="match status" value="1"/>
</dbReference>
<feature type="modified residue" description="4-aspartylphosphate" evidence="4">
    <location>
        <position position="474"/>
    </location>
</feature>
<comment type="caution">
    <text evidence="8">The sequence shown here is derived from an EMBL/GenBank/DDBJ whole genome shotgun (WGS) entry which is preliminary data.</text>
</comment>
<dbReference type="PANTHER" id="PTHR43065">
    <property type="entry name" value="SENSOR HISTIDINE KINASE"/>
    <property type="match status" value="1"/>
</dbReference>
<dbReference type="InterPro" id="IPR001789">
    <property type="entry name" value="Sig_transdc_resp-reg_receiver"/>
</dbReference>
<gene>
    <name evidence="8" type="ORF">DRP44_08160</name>
</gene>
<evidence type="ECO:0000256" key="3">
    <source>
        <dbReference type="ARBA" id="ARBA00022553"/>
    </source>
</evidence>
<dbReference type="SUPFAM" id="SSF47384">
    <property type="entry name" value="Homodimeric domain of signal transducing histidine kinase"/>
    <property type="match status" value="1"/>
</dbReference>
<evidence type="ECO:0000313" key="8">
    <source>
        <dbReference type="EMBL" id="RKX64543.1"/>
    </source>
</evidence>
<dbReference type="Pfam" id="PF13426">
    <property type="entry name" value="PAS_9"/>
    <property type="match status" value="1"/>
</dbReference>
<evidence type="ECO:0000259" key="7">
    <source>
        <dbReference type="PROSITE" id="PS50113"/>
    </source>
</evidence>
<dbReference type="SUPFAM" id="SSF55785">
    <property type="entry name" value="PYP-like sensor domain (PAS domain)"/>
    <property type="match status" value="1"/>
</dbReference>
<dbReference type="Gene3D" id="3.40.50.2300">
    <property type="match status" value="1"/>
</dbReference>
<dbReference type="EMBL" id="QNBC01000152">
    <property type="protein sequence ID" value="RKX64543.1"/>
    <property type="molecule type" value="Genomic_DNA"/>
</dbReference>
<dbReference type="SUPFAM" id="SSF52172">
    <property type="entry name" value="CheY-like"/>
    <property type="match status" value="1"/>
</dbReference>
<dbReference type="InterPro" id="IPR003661">
    <property type="entry name" value="HisK_dim/P_dom"/>
</dbReference>
<dbReference type="InterPro" id="IPR000700">
    <property type="entry name" value="PAS-assoc_C"/>
</dbReference>
<evidence type="ECO:0000259" key="5">
    <source>
        <dbReference type="PROSITE" id="PS50109"/>
    </source>
</evidence>
<dbReference type="SMART" id="SM00448">
    <property type="entry name" value="REC"/>
    <property type="match status" value="1"/>
</dbReference>
<protein>
    <recommendedName>
        <fullName evidence="2">histidine kinase</fullName>
        <ecNumber evidence="2">2.7.13.3</ecNumber>
    </recommendedName>
</protein>
<feature type="non-terminal residue" evidence="8">
    <location>
        <position position="1"/>
    </location>
</feature>
<dbReference type="AlphaFoldDB" id="A0A660S511"/>
<dbReference type="Gene3D" id="3.30.565.10">
    <property type="entry name" value="Histidine kinase-like ATPase, C-terminal domain"/>
    <property type="match status" value="1"/>
</dbReference>
<evidence type="ECO:0000256" key="2">
    <source>
        <dbReference type="ARBA" id="ARBA00012438"/>
    </source>
</evidence>